<accession>A0A7L9FHS3</accession>
<dbReference type="FunCoup" id="A0A7L9FHS3">
    <property type="interactions" value="3"/>
</dbReference>
<dbReference type="GeneID" id="59149585"/>
<evidence type="ECO:0000256" key="2">
    <source>
        <dbReference type="ARBA" id="ARBA00022679"/>
    </source>
</evidence>
<dbReference type="KEGG" id="thel:IG193_06775"/>
<keyword evidence="1" id="KW-0328">Glycosyltransferase</keyword>
<dbReference type="CDD" id="cd06423">
    <property type="entry name" value="CESA_like"/>
    <property type="match status" value="1"/>
</dbReference>
<keyword evidence="3" id="KW-0472">Membrane</keyword>
<dbReference type="RefSeq" id="WP_192818426.1">
    <property type="nucleotide sequence ID" value="NZ_CP062310.1"/>
</dbReference>
<dbReference type="SUPFAM" id="SSF53448">
    <property type="entry name" value="Nucleotide-diphospho-sugar transferases"/>
    <property type="match status" value="1"/>
</dbReference>
<dbReference type="Pfam" id="PF13641">
    <property type="entry name" value="Glyco_tranf_2_3"/>
    <property type="match status" value="1"/>
</dbReference>
<dbReference type="InterPro" id="IPR029044">
    <property type="entry name" value="Nucleotide-diphossugar_trans"/>
</dbReference>
<dbReference type="PANTHER" id="PTHR43630:SF1">
    <property type="entry name" value="POLY-BETA-1,6-N-ACETYL-D-GLUCOSAMINE SYNTHASE"/>
    <property type="match status" value="1"/>
</dbReference>
<proteinExistence type="predicted"/>
<organism evidence="4 5">
    <name type="scientific">Infirmifilum lucidum</name>
    <dbReference type="NCBI Taxonomy" id="2776706"/>
    <lineage>
        <taxon>Archaea</taxon>
        <taxon>Thermoproteota</taxon>
        <taxon>Thermoprotei</taxon>
        <taxon>Thermofilales</taxon>
        <taxon>Thermofilaceae</taxon>
        <taxon>Infirmifilum</taxon>
    </lineage>
</organism>
<name>A0A7L9FHS3_9CREN</name>
<evidence type="ECO:0000256" key="1">
    <source>
        <dbReference type="ARBA" id="ARBA00022676"/>
    </source>
</evidence>
<dbReference type="Gene3D" id="3.90.550.10">
    <property type="entry name" value="Spore Coat Polysaccharide Biosynthesis Protein SpsA, Chain A"/>
    <property type="match status" value="1"/>
</dbReference>
<dbReference type="AlphaFoldDB" id="A0A7L9FHS3"/>
<dbReference type="PANTHER" id="PTHR43630">
    <property type="entry name" value="POLY-BETA-1,6-N-ACETYL-D-GLUCOSAMINE SYNTHASE"/>
    <property type="match status" value="1"/>
</dbReference>
<keyword evidence="5" id="KW-1185">Reference proteome</keyword>
<keyword evidence="3" id="KW-1133">Transmembrane helix</keyword>
<dbReference type="InParanoid" id="A0A7L9FHS3"/>
<evidence type="ECO:0000313" key="5">
    <source>
        <dbReference type="Proteomes" id="UP000594121"/>
    </source>
</evidence>
<sequence>MPSTGRLRNALADFQELVSVSVVIPSYRGGEKLVRLVRALAESSYPRLEIIVVVDEPSEEVVSGLMGIKGVHVIANGKRLGKVNALNTALRFSRGDIVIFLDDDVEIRDPLFVEKVVKGISGCDIGDIKKVVIGGGILGRMVYIEYVAANFASKLMARLAGRTLAMNGAAFVMTRKALEEVGFFKPVISEDFDLAIRSFLRGHKFTYIDSTEVYNYAPESWSKWYRQRKRWAVGLADWLQRYYMEGLKALVKIPHAVVPALLLLLPSLVTTVTPFLLHNHTVMKALYLTLLSMSSLTAQFVPFTTIISINLQLVYTVPVLASLLVFSAWHCLASKYVGVKSYAYLYPLYLFVYQPLWFTILLAGFIRVLAMGRRNVEDWVV</sequence>
<dbReference type="EMBL" id="CP062310">
    <property type="protein sequence ID" value="QOJ78454.1"/>
    <property type="molecule type" value="Genomic_DNA"/>
</dbReference>
<dbReference type="GO" id="GO:0016757">
    <property type="term" value="F:glycosyltransferase activity"/>
    <property type="evidence" value="ECO:0007669"/>
    <property type="project" value="UniProtKB-KW"/>
</dbReference>
<feature type="transmembrane region" description="Helical" evidence="3">
    <location>
        <begin position="344"/>
        <end position="370"/>
    </location>
</feature>
<evidence type="ECO:0000256" key="3">
    <source>
        <dbReference type="SAM" id="Phobius"/>
    </source>
</evidence>
<dbReference type="Proteomes" id="UP000594121">
    <property type="component" value="Chromosome"/>
</dbReference>
<keyword evidence="2 4" id="KW-0808">Transferase</keyword>
<evidence type="ECO:0000313" key="4">
    <source>
        <dbReference type="EMBL" id="QOJ78454.1"/>
    </source>
</evidence>
<gene>
    <name evidence="4" type="ORF">IG193_06775</name>
</gene>
<feature type="transmembrane region" description="Helical" evidence="3">
    <location>
        <begin position="285"/>
        <end position="307"/>
    </location>
</feature>
<feature type="transmembrane region" description="Helical" evidence="3">
    <location>
        <begin position="256"/>
        <end position="278"/>
    </location>
</feature>
<feature type="transmembrane region" description="Helical" evidence="3">
    <location>
        <begin position="313"/>
        <end position="332"/>
    </location>
</feature>
<reference evidence="4 5" key="1">
    <citation type="submission" date="2020-10" db="EMBL/GenBank/DDBJ databases">
        <title>Thermofilum lucidum 3507LT sp. nov. a novel member of Thermofilaceae family isolated from Chile hot spring, and proposal of description order Thermofilales.</title>
        <authorList>
            <person name="Zayulina K.S."/>
            <person name="Elcheninov A.G."/>
            <person name="Toshchakov S.V."/>
            <person name="Kublanov I.V."/>
        </authorList>
    </citation>
    <scope>NUCLEOTIDE SEQUENCE [LARGE SCALE GENOMIC DNA]</scope>
    <source>
        <strain evidence="4 5">3507LT</strain>
    </source>
</reference>
<protein>
    <submittedName>
        <fullName evidence="4">Glycosyltransferase family 2 protein</fullName>
    </submittedName>
</protein>
<keyword evidence="3" id="KW-0812">Transmembrane</keyword>